<feature type="transmembrane region" description="Helical" evidence="1">
    <location>
        <begin position="7"/>
        <end position="26"/>
    </location>
</feature>
<feature type="transmembrane region" description="Helical" evidence="1">
    <location>
        <begin position="171"/>
        <end position="193"/>
    </location>
</feature>
<accession>A0A2V2N8P4</accession>
<evidence type="ECO:0000313" key="2">
    <source>
        <dbReference type="EMBL" id="PWR74046.1"/>
    </source>
</evidence>
<keyword evidence="3" id="KW-1185">Reference proteome</keyword>
<dbReference type="EMBL" id="QGMY01000002">
    <property type="protein sequence ID" value="PWR74046.1"/>
    <property type="molecule type" value="Genomic_DNA"/>
</dbReference>
<dbReference type="OrthoDB" id="118080at2157"/>
<feature type="transmembrane region" description="Helical" evidence="1">
    <location>
        <begin position="38"/>
        <end position="59"/>
    </location>
</feature>
<evidence type="ECO:0008006" key="4">
    <source>
        <dbReference type="Google" id="ProtNLM"/>
    </source>
</evidence>
<keyword evidence="1" id="KW-0812">Transmembrane</keyword>
<organism evidence="2 3">
    <name type="scientific">Methanospirillum lacunae</name>
    <dbReference type="NCBI Taxonomy" id="668570"/>
    <lineage>
        <taxon>Archaea</taxon>
        <taxon>Methanobacteriati</taxon>
        <taxon>Methanobacteriota</taxon>
        <taxon>Stenosarchaea group</taxon>
        <taxon>Methanomicrobia</taxon>
        <taxon>Methanomicrobiales</taxon>
        <taxon>Methanospirillaceae</taxon>
        <taxon>Methanospirillum</taxon>
    </lineage>
</organism>
<protein>
    <recommendedName>
        <fullName evidence="4">DUF4239 domain-containing protein</fullName>
    </recommendedName>
</protein>
<feature type="transmembrane region" description="Helical" evidence="1">
    <location>
        <begin position="199"/>
        <end position="219"/>
    </location>
</feature>
<name>A0A2V2N8P4_9EURY</name>
<keyword evidence="1" id="KW-1133">Transmembrane helix</keyword>
<proteinExistence type="predicted"/>
<gene>
    <name evidence="2" type="ORF">DK846_02495</name>
</gene>
<reference evidence="2 3" key="1">
    <citation type="submission" date="2018-05" db="EMBL/GenBank/DDBJ databases">
        <title>Draft genome of Methanospirillum lacunae Ki8-1.</title>
        <authorList>
            <person name="Dueholm M.S."/>
            <person name="Nielsen P.H."/>
            <person name="Bakmann L.F."/>
            <person name="Otzen D.E."/>
        </authorList>
    </citation>
    <scope>NUCLEOTIDE SEQUENCE [LARGE SCALE GENOMIC DNA]</scope>
    <source>
        <strain evidence="2 3">Ki8-1</strain>
    </source>
</reference>
<dbReference type="AlphaFoldDB" id="A0A2V2N8P4"/>
<comment type="caution">
    <text evidence="2">The sequence shown here is derived from an EMBL/GenBank/DDBJ whole genome shotgun (WGS) entry which is preliminary data.</text>
</comment>
<evidence type="ECO:0000256" key="1">
    <source>
        <dbReference type="SAM" id="Phobius"/>
    </source>
</evidence>
<dbReference type="Proteomes" id="UP000245657">
    <property type="component" value="Unassembled WGS sequence"/>
</dbReference>
<sequence length="250" mass="28414">MLKRKWQLLIKSFCLVLILIIARVIIDYYNLDVITINSITSALVTGVIFTIAVIFTGTLTDYKESEKIPSELAASIKSLYLDSYMFPTVKQEVIDQFKSHIRNLHKEVVSNFRLNTWDLTSLNDVTQEINRDISTLSLENVAPPILVKMRNELTTIDRTFNRIKQIKDTDFIPAAYAISEMAITFVILILLFIKSDSLIESVLLIAAITAMITGLFFLIKDMDDPFEIGVGSSADVDLFLLFDLDQYLKD</sequence>
<dbReference type="RefSeq" id="WP_109967325.1">
    <property type="nucleotide sequence ID" value="NZ_QGMY01000002.1"/>
</dbReference>
<evidence type="ECO:0000313" key="3">
    <source>
        <dbReference type="Proteomes" id="UP000245657"/>
    </source>
</evidence>
<keyword evidence="1" id="KW-0472">Membrane</keyword>